<name>A0A6P3XTB9_DINQU</name>
<sequence>MIATGKVALNSSASIERNVDSLIGLEFVGFDEKGRRIMGICPNRGLSNIVIHDNIVSWVIPDEWTFEDAATVPCVYATIYYALYMRGKLKKETKFLFIWAAVALDKPQLI</sequence>
<dbReference type="Proteomes" id="UP000515204">
    <property type="component" value="Unplaced"/>
</dbReference>
<evidence type="ECO:0000313" key="2">
    <source>
        <dbReference type="RefSeq" id="XP_014481745.1"/>
    </source>
</evidence>
<dbReference type="GeneID" id="106748063"/>
<keyword evidence="1" id="KW-1185">Reference proteome</keyword>
<dbReference type="InterPro" id="IPR011032">
    <property type="entry name" value="GroES-like_sf"/>
</dbReference>
<protein>
    <submittedName>
        <fullName evidence="2">Fatty acid synthase-like</fullName>
    </submittedName>
</protein>
<evidence type="ECO:0000313" key="1">
    <source>
        <dbReference type="Proteomes" id="UP000515204"/>
    </source>
</evidence>
<proteinExistence type="predicted"/>
<dbReference type="SUPFAM" id="SSF50129">
    <property type="entry name" value="GroES-like"/>
    <property type="match status" value="1"/>
</dbReference>
<dbReference type="Gene3D" id="3.90.180.10">
    <property type="entry name" value="Medium-chain alcohol dehydrogenases, catalytic domain"/>
    <property type="match status" value="1"/>
</dbReference>
<dbReference type="KEGG" id="dqu:106748063"/>
<accession>A0A6P3XTB9</accession>
<dbReference type="OrthoDB" id="7547530at2759"/>
<organism evidence="1 2">
    <name type="scientific">Dinoponera quadriceps</name>
    <name type="common">South American ant</name>
    <dbReference type="NCBI Taxonomy" id="609295"/>
    <lineage>
        <taxon>Eukaryota</taxon>
        <taxon>Metazoa</taxon>
        <taxon>Ecdysozoa</taxon>
        <taxon>Arthropoda</taxon>
        <taxon>Hexapoda</taxon>
        <taxon>Insecta</taxon>
        <taxon>Pterygota</taxon>
        <taxon>Neoptera</taxon>
        <taxon>Endopterygota</taxon>
        <taxon>Hymenoptera</taxon>
        <taxon>Apocrita</taxon>
        <taxon>Aculeata</taxon>
        <taxon>Formicoidea</taxon>
        <taxon>Formicidae</taxon>
        <taxon>Ponerinae</taxon>
        <taxon>Ponerini</taxon>
        <taxon>Dinoponera</taxon>
    </lineage>
</organism>
<reference evidence="2" key="1">
    <citation type="submission" date="2025-08" db="UniProtKB">
        <authorList>
            <consortium name="RefSeq"/>
        </authorList>
    </citation>
    <scope>IDENTIFICATION</scope>
</reference>
<dbReference type="RefSeq" id="XP_014481745.1">
    <property type="nucleotide sequence ID" value="XM_014626259.1"/>
</dbReference>
<gene>
    <name evidence="2" type="primary">LOC106748063</name>
</gene>
<dbReference type="AlphaFoldDB" id="A0A6P3XTB9"/>